<dbReference type="InterPro" id="IPR021401">
    <property type="entry name" value="DUF3040"/>
</dbReference>
<sequence length="116" mass="12435">MKLSDDEQRKLGELERALQAEDPGLDRRLARMQPDGPPSLLAVLVLATGVALAVALVTLGDLLAVPACLVAGLILTGTVPALAVVWWARRYYCRYCAGKWPAPARSCPRCARPTPA</sequence>
<dbReference type="EMBL" id="JAANOU010000001">
    <property type="protein sequence ID" value="NIH80842.1"/>
    <property type="molecule type" value="Genomic_DNA"/>
</dbReference>
<keyword evidence="1" id="KW-0812">Transmembrane</keyword>
<protein>
    <recommendedName>
        <fullName evidence="4">DUF3040 domain-containing protein</fullName>
    </recommendedName>
</protein>
<feature type="transmembrane region" description="Helical" evidence="1">
    <location>
        <begin position="38"/>
        <end position="57"/>
    </location>
</feature>
<keyword evidence="3" id="KW-1185">Reference proteome</keyword>
<dbReference type="RefSeq" id="WP_167115706.1">
    <property type="nucleotide sequence ID" value="NZ_JAANOU010000001.1"/>
</dbReference>
<comment type="caution">
    <text evidence="2">The sequence shown here is derived from an EMBL/GenBank/DDBJ whole genome shotgun (WGS) entry which is preliminary data.</text>
</comment>
<gene>
    <name evidence="2" type="ORF">FHX46_003372</name>
</gene>
<name>A0ABX0SY21_9PSEU</name>
<keyword evidence="1" id="KW-1133">Transmembrane helix</keyword>
<evidence type="ECO:0000313" key="2">
    <source>
        <dbReference type="EMBL" id="NIH80842.1"/>
    </source>
</evidence>
<organism evidence="2 3">
    <name type="scientific">Amycolatopsis viridis</name>
    <dbReference type="NCBI Taxonomy" id="185678"/>
    <lineage>
        <taxon>Bacteria</taxon>
        <taxon>Bacillati</taxon>
        <taxon>Actinomycetota</taxon>
        <taxon>Actinomycetes</taxon>
        <taxon>Pseudonocardiales</taxon>
        <taxon>Pseudonocardiaceae</taxon>
        <taxon>Amycolatopsis</taxon>
    </lineage>
</organism>
<evidence type="ECO:0008006" key="4">
    <source>
        <dbReference type="Google" id="ProtNLM"/>
    </source>
</evidence>
<dbReference type="Pfam" id="PF11239">
    <property type="entry name" value="DUF3040"/>
    <property type="match status" value="1"/>
</dbReference>
<feature type="transmembrane region" description="Helical" evidence="1">
    <location>
        <begin position="63"/>
        <end position="88"/>
    </location>
</feature>
<evidence type="ECO:0000313" key="3">
    <source>
        <dbReference type="Proteomes" id="UP000754495"/>
    </source>
</evidence>
<reference evidence="2 3" key="1">
    <citation type="submission" date="2020-03" db="EMBL/GenBank/DDBJ databases">
        <title>Sequencing the genomes of 1000 actinobacteria strains.</title>
        <authorList>
            <person name="Klenk H.-P."/>
        </authorList>
    </citation>
    <scope>NUCLEOTIDE SEQUENCE [LARGE SCALE GENOMIC DNA]</scope>
    <source>
        <strain evidence="2 3">DSM 45668</strain>
    </source>
</reference>
<proteinExistence type="predicted"/>
<accession>A0ABX0SY21</accession>
<keyword evidence="1" id="KW-0472">Membrane</keyword>
<evidence type="ECO:0000256" key="1">
    <source>
        <dbReference type="SAM" id="Phobius"/>
    </source>
</evidence>
<dbReference type="Proteomes" id="UP000754495">
    <property type="component" value="Unassembled WGS sequence"/>
</dbReference>